<comment type="similarity">
    <text evidence="1">Belongs to the IF-3 family.</text>
</comment>
<dbReference type="PANTHER" id="PTHR10938">
    <property type="entry name" value="TRANSLATION INITIATION FACTOR IF-3"/>
    <property type="match status" value="1"/>
</dbReference>
<dbReference type="GO" id="GO:0005739">
    <property type="term" value="C:mitochondrion"/>
    <property type="evidence" value="ECO:0007669"/>
    <property type="project" value="TreeGrafter"/>
</dbReference>
<organism evidence="4 5">
    <name type="scientific">Coniosporium apollinis (strain CBS 100218)</name>
    <name type="common">Rock-inhabiting black yeast</name>
    <dbReference type="NCBI Taxonomy" id="1168221"/>
    <lineage>
        <taxon>Eukaryota</taxon>
        <taxon>Fungi</taxon>
        <taxon>Dikarya</taxon>
        <taxon>Ascomycota</taxon>
        <taxon>Pezizomycotina</taxon>
        <taxon>Dothideomycetes</taxon>
        <taxon>Dothideomycetes incertae sedis</taxon>
        <taxon>Coniosporium</taxon>
    </lineage>
</organism>
<sequence>MYNRHLGPPAQALYRVFVQPALSAPLPRPICRSPPPTIPRPPLFQVRYAGKYRPPVARTQKYDEEIGSPYINLVDDSGTFHQSVRMRDVLRDFNRDTHHLVAVSPADPNDPSSLPTCKILSKESLREAQRAKAKPKKTVADLMKQLELNWAIDANDLNHRLKKMGEFLAKGMRVEVVFAPKKRGRKATAAEIEDVVKKVRSAAAESKGEEMKKPEGKLGEVLTMFFEGKGAKGKS</sequence>
<dbReference type="Gene3D" id="3.30.110.10">
    <property type="entry name" value="Translation initiation factor 3 (IF-3), C-terminal domain"/>
    <property type="match status" value="1"/>
</dbReference>
<evidence type="ECO:0000256" key="1">
    <source>
        <dbReference type="ARBA" id="ARBA00005439"/>
    </source>
</evidence>
<dbReference type="InterPro" id="IPR036788">
    <property type="entry name" value="T_IF-3_C_sf"/>
</dbReference>
<dbReference type="PANTHER" id="PTHR10938:SF0">
    <property type="entry name" value="TRANSLATION INITIATION FACTOR IF-3, MITOCHONDRIAL"/>
    <property type="match status" value="1"/>
</dbReference>
<keyword evidence="3" id="KW-0648">Protein biosynthesis</keyword>
<dbReference type="OrthoDB" id="21573at2759"/>
<name>R7YQM0_CONA1</name>
<dbReference type="Gene3D" id="3.10.20.80">
    <property type="entry name" value="Translation initiation factor 3 (IF-3), N-terminal domain"/>
    <property type="match status" value="1"/>
</dbReference>
<dbReference type="GeneID" id="19900679"/>
<dbReference type="AlphaFoldDB" id="R7YQM0"/>
<evidence type="ECO:0000256" key="2">
    <source>
        <dbReference type="ARBA" id="ARBA00022540"/>
    </source>
</evidence>
<dbReference type="eggNOG" id="ENOG502QWD8">
    <property type="taxonomic scope" value="Eukaryota"/>
</dbReference>
<dbReference type="GO" id="GO:0003743">
    <property type="term" value="F:translation initiation factor activity"/>
    <property type="evidence" value="ECO:0007669"/>
    <property type="project" value="UniProtKB-KW"/>
</dbReference>
<dbReference type="OMA" id="GTQTKAM"/>
<dbReference type="GO" id="GO:0043022">
    <property type="term" value="F:ribosome binding"/>
    <property type="evidence" value="ECO:0007669"/>
    <property type="project" value="TreeGrafter"/>
</dbReference>
<dbReference type="InterPro" id="IPR036787">
    <property type="entry name" value="T_IF-3_N_sf"/>
</dbReference>
<dbReference type="STRING" id="1168221.R7YQM0"/>
<dbReference type="GO" id="GO:0070124">
    <property type="term" value="P:mitochondrial translational initiation"/>
    <property type="evidence" value="ECO:0007669"/>
    <property type="project" value="TreeGrafter"/>
</dbReference>
<accession>R7YQM0</accession>
<dbReference type="HOGENOM" id="CLU_062478_1_0_1"/>
<keyword evidence="2" id="KW-0396">Initiation factor</keyword>
<dbReference type="EMBL" id="JH767566">
    <property type="protein sequence ID" value="EON64138.1"/>
    <property type="molecule type" value="Genomic_DNA"/>
</dbReference>
<evidence type="ECO:0000256" key="3">
    <source>
        <dbReference type="ARBA" id="ARBA00022917"/>
    </source>
</evidence>
<keyword evidence="5" id="KW-1185">Reference proteome</keyword>
<gene>
    <name evidence="4" type="ORF">W97_03368</name>
</gene>
<reference evidence="5" key="1">
    <citation type="submission" date="2012-06" db="EMBL/GenBank/DDBJ databases">
        <title>The genome sequence of Coniosporium apollinis CBS 100218.</title>
        <authorList>
            <consortium name="The Broad Institute Genome Sequencing Platform"/>
            <person name="Cuomo C."/>
            <person name="Gorbushina A."/>
            <person name="Noack S."/>
            <person name="Walker B."/>
            <person name="Young S.K."/>
            <person name="Zeng Q."/>
            <person name="Gargeya S."/>
            <person name="Fitzgerald M."/>
            <person name="Haas B."/>
            <person name="Abouelleil A."/>
            <person name="Alvarado L."/>
            <person name="Arachchi H.M."/>
            <person name="Berlin A.M."/>
            <person name="Chapman S.B."/>
            <person name="Goldberg J."/>
            <person name="Griggs A."/>
            <person name="Gujja S."/>
            <person name="Hansen M."/>
            <person name="Howarth C."/>
            <person name="Imamovic A."/>
            <person name="Larimer J."/>
            <person name="McCowan C."/>
            <person name="Montmayeur A."/>
            <person name="Murphy C."/>
            <person name="Neiman D."/>
            <person name="Pearson M."/>
            <person name="Priest M."/>
            <person name="Roberts A."/>
            <person name="Saif S."/>
            <person name="Shea T."/>
            <person name="Sisk P."/>
            <person name="Sykes S."/>
            <person name="Wortman J."/>
            <person name="Nusbaum C."/>
            <person name="Birren B."/>
        </authorList>
    </citation>
    <scope>NUCLEOTIDE SEQUENCE [LARGE SCALE GENOMIC DNA]</scope>
    <source>
        <strain evidence="5">CBS 100218</strain>
    </source>
</reference>
<dbReference type="RefSeq" id="XP_007779455.1">
    <property type="nucleotide sequence ID" value="XM_007781265.1"/>
</dbReference>
<dbReference type="InterPro" id="IPR001288">
    <property type="entry name" value="Translation_initiation_fac_3"/>
</dbReference>
<evidence type="ECO:0000313" key="5">
    <source>
        <dbReference type="Proteomes" id="UP000016924"/>
    </source>
</evidence>
<proteinExistence type="inferred from homology"/>
<dbReference type="SUPFAM" id="SSF55200">
    <property type="entry name" value="Translation initiation factor IF3, C-terminal domain"/>
    <property type="match status" value="1"/>
</dbReference>
<evidence type="ECO:0008006" key="6">
    <source>
        <dbReference type="Google" id="ProtNLM"/>
    </source>
</evidence>
<dbReference type="Proteomes" id="UP000016924">
    <property type="component" value="Unassembled WGS sequence"/>
</dbReference>
<dbReference type="GO" id="GO:0032790">
    <property type="term" value="P:ribosome disassembly"/>
    <property type="evidence" value="ECO:0007669"/>
    <property type="project" value="TreeGrafter"/>
</dbReference>
<protein>
    <recommendedName>
        <fullName evidence="6">Translation initiation factor 3 N-terminal domain-containing protein</fullName>
    </recommendedName>
</protein>
<evidence type="ECO:0000313" key="4">
    <source>
        <dbReference type="EMBL" id="EON64138.1"/>
    </source>
</evidence>